<dbReference type="OrthoDB" id="4638375at2"/>
<accession>A0A448IAG4</accession>
<protein>
    <submittedName>
        <fullName evidence="1">Uncharacterized protein</fullName>
    </submittedName>
</protein>
<name>A0A448IAG4_MYCCI</name>
<dbReference type="Proteomes" id="UP000282551">
    <property type="component" value="Chromosome"/>
</dbReference>
<reference evidence="1 2" key="1">
    <citation type="submission" date="2018-12" db="EMBL/GenBank/DDBJ databases">
        <authorList>
            <consortium name="Pathogen Informatics"/>
        </authorList>
    </citation>
    <scope>NUCLEOTIDE SEQUENCE [LARGE SCALE GENOMIC DNA]</scope>
    <source>
        <strain evidence="1 2">NCTC10485</strain>
    </source>
</reference>
<evidence type="ECO:0000313" key="1">
    <source>
        <dbReference type="EMBL" id="VEG49419.1"/>
    </source>
</evidence>
<evidence type="ECO:0000313" key="2">
    <source>
        <dbReference type="Proteomes" id="UP000282551"/>
    </source>
</evidence>
<proteinExistence type="predicted"/>
<organism evidence="1 2">
    <name type="scientific">Mycolicibacterium chitae</name>
    <name type="common">Mycobacterium chitae</name>
    <dbReference type="NCBI Taxonomy" id="1792"/>
    <lineage>
        <taxon>Bacteria</taxon>
        <taxon>Bacillati</taxon>
        <taxon>Actinomycetota</taxon>
        <taxon>Actinomycetes</taxon>
        <taxon>Mycobacteriales</taxon>
        <taxon>Mycobacteriaceae</taxon>
        <taxon>Mycolicibacterium</taxon>
    </lineage>
</organism>
<keyword evidence="2" id="KW-1185">Reference proteome</keyword>
<dbReference type="AlphaFoldDB" id="A0A448IAG4"/>
<dbReference type="RefSeq" id="WP_126335097.1">
    <property type="nucleotide sequence ID" value="NZ_AP022604.1"/>
</dbReference>
<sequence length="62" mass="7158">MGSISGVGSLTALLRWFKPRTFAVPMERVGQQPPERPKKRYYGPQRDAVFEQSAMAREMFRL</sequence>
<gene>
    <name evidence="1" type="ORF">NCTC10485_03727</name>
</gene>
<dbReference type="EMBL" id="LR134355">
    <property type="protein sequence ID" value="VEG49419.1"/>
    <property type="molecule type" value="Genomic_DNA"/>
</dbReference>